<evidence type="ECO:0000256" key="1">
    <source>
        <dbReference type="SAM" id="MobiDB-lite"/>
    </source>
</evidence>
<dbReference type="Proteomes" id="UP001066276">
    <property type="component" value="Chromosome 3_1"/>
</dbReference>
<evidence type="ECO:0000313" key="3">
    <source>
        <dbReference type="Proteomes" id="UP001066276"/>
    </source>
</evidence>
<proteinExistence type="predicted"/>
<sequence>MSRKENVGPEQGEGTHRKEDAGPKMKTTEEPPLGEPENGGGRLCKEAWGANGGRIHTRQPRQWRSVAKQGSEGEGKRLAKAILSPNIIKEEDLIREVMLEMVLCPREAMVEDLEPQEEEVSNPVLYKAPGAALLPRFALRAGSHRRAATEHWPCSCPGFLEKLPLGWTIGLAARAVTSCIAAPGAGVGFGGSMTTPGFADHRAYDMATWPCLARSTGSTWCLPVLVHDSWPGKEAGGTPAHFFVPCEHLGR</sequence>
<accession>A0AAV7UF90</accession>
<gene>
    <name evidence="2" type="ORF">NDU88_003985</name>
</gene>
<evidence type="ECO:0000313" key="2">
    <source>
        <dbReference type="EMBL" id="KAJ1187206.1"/>
    </source>
</evidence>
<dbReference type="EMBL" id="JANPWB010000005">
    <property type="protein sequence ID" value="KAJ1187206.1"/>
    <property type="molecule type" value="Genomic_DNA"/>
</dbReference>
<organism evidence="2 3">
    <name type="scientific">Pleurodeles waltl</name>
    <name type="common">Iberian ribbed newt</name>
    <dbReference type="NCBI Taxonomy" id="8319"/>
    <lineage>
        <taxon>Eukaryota</taxon>
        <taxon>Metazoa</taxon>
        <taxon>Chordata</taxon>
        <taxon>Craniata</taxon>
        <taxon>Vertebrata</taxon>
        <taxon>Euteleostomi</taxon>
        <taxon>Amphibia</taxon>
        <taxon>Batrachia</taxon>
        <taxon>Caudata</taxon>
        <taxon>Salamandroidea</taxon>
        <taxon>Salamandridae</taxon>
        <taxon>Pleurodelinae</taxon>
        <taxon>Pleurodeles</taxon>
    </lineage>
</organism>
<feature type="region of interest" description="Disordered" evidence="1">
    <location>
        <begin position="1"/>
        <end position="43"/>
    </location>
</feature>
<reference evidence="2" key="1">
    <citation type="journal article" date="2022" name="bioRxiv">
        <title>Sequencing and chromosome-scale assembly of the giantPleurodeles waltlgenome.</title>
        <authorList>
            <person name="Brown T."/>
            <person name="Elewa A."/>
            <person name="Iarovenko S."/>
            <person name="Subramanian E."/>
            <person name="Araus A.J."/>
            <person name="Petzold A."/>
            <person name="Susuki M."/>
            <person name="Suzuki K.-i.T."/>
            <person name="Hayashi T."/>
            <person name="Toyoda A."/>
            <person name="Oliveira C."/>
            <person name="Osipova E."/>
            <person name="Leigh N.D."/>
            <person name="Simon A."/>
            <person name="Yun M.H."/>
        </authorList>
    </citation>
    <scope>NUCLEOTIDE SEQUENCE</scope>
    <source>
        <strain evidence="2">20211129_DDA</strain>
        <tissue evidence="2">Liver</tissue>
    </source>
</reference>
<name>A0AAV7UF90_PLEWA</name>
<comment type="caution">
    <text evidence="2">The sequence shown here is derived from an EMBL/GenBank/DDBJ whole genome shotgun (WGS) entry which is preliminary data.</text>
</comment>
<feature type="compositionally biased region" description="Basic and acidic residues" evidence="1">
    <location>
        <begin position="1"/>
        <end position="29"/>
    </location>
</feature>
<keyword evidence="3" id="KW-1185">Reference proteome</keyword>
<dbReference type="AlphaFoldDB" id="A0AAV7UF90"/>
<protein>
    <submittedName>
        <fullName evidence="2">Uncharacterized protein</fullName>
    </submittedName>
</protein>